<dbReference type="Gene3D" id="1.25.40.10">
    <property type="entry name" value="Tetratricopeptide repeat domain"/>
    <property type="match status" value="1"/>
</dbReference>
<proteinExistence type="predicted"/>
<dbReference type="SUPFAM" id="SSF48452">
    <property type="entry name" value="TPR-like"/>
    <property type="match status" value="1"/>
</dbReference>
<name>A0ABT0WCC8_9BACI</name>
<evidence type="ECO:0000313" key="1">
    <source>
        <dbReference type="EMBL" id="MCM2533971.1"/>
    </source>
</evidence>
<dbReference type="EMBL" id="JAMQCR010000001">
    <property type="protein sequence ID" value="MCM2533971.1"/>
    <property type="molecule type" value="Genomic_DNA"/>
</dbReference>
<dbReference type="Proteomes" id="UP001523262">
    <property type="component" value="Unassembled WGS sequence"/>
</dbReference>
<protein>
    <recommendedName>
        <fullName evidence="3">Tetratricopeptide repeat protein</fullName>
    </recommendedName>
</protein>
<gene>
    <name evidence="1" type="ORF">NDK43_18380</name>
</gene>
<reference evidence="1 2" key="1">
    <citation type="submission" date="2022-06" db="EMBL/GenBank/DDBJ databases">
        <authorList>
            <person name="Jeon C.O."/>
        </authorList>
    </citation>
    <scope>NUCLEOTIDE SEQUENCE [LARGE SCALE GENOMIC DNA]</scope>
    <source>
        <strain evidence="1 2">KCTC 13943</strain>
    </source>
</reference>
<organism evidence="1 2">
    <name type="scientific">Neobacillus pocheonensis</name>
    <dbReference type="NCBI Taxonomy" id="363869"/>
    <lineage>
        <taxon>Bacteria</taxon>
        <taxon>Bacillati</taxon>
        <taxon>Bacillota</taxon>
        <taxon>Bacilli</taxon>
        <taxon>Bacillales</taxon>
        <taxon>Bacillaceae</taxon>
        <taxon>Neobacillus</taxon>
    </lineage>
</organism>
<comment type="caution">
    <text evidence="1">The sequence shown here is derived from an EMBL/GenBank/DDBJ whole genome shotgun (WGS) entry which is preliminary data.</text>
</comment>
<evidence type="ECO:0000313" key="2">
    <source>
        <dbReference type="Proteomes" id="UP001523262"/>
    </source>
</evidence>
<sequence length="169" mass="19942">MTLEQQLIEKKYYEMFINEHVEIHPIHVLGDAYQEELQKDMPDLSFIRFAQGEVYFQNKDYEAAIFKWENITNELEPWAKKNIADAYYESGLLSNAEDFYLSIETDQLILNTEVNLQLFSLYIERGKLDAAIAVIKSTIISNPDYPNVTKIARSFFENQQDWAMPLNWR</sequence>
<evidence type="ECO:0008006" key="3">
    <source>
        <dbReference type="Google" id="ProtNLM"/>
    </source>
</evidence>
<accession>A0ABT0WCC8</accession>
<keyword evidence="2" id="KW-1185">Reference proteome</keyword>
<dbReference type="InterPro" id="IPR011990">
    <property type="entry name" value="TPR-like_helical_dom_sf"/>
</dbReference>